<dbReference type="GO" id="GO:0032259">
    <property type="term" value="P:methylation"/>
    <property type="evidence" value="ECO:0007669"/>
    <property type="project" value="UniProtKB-KW"/>
</dbReference>
<evidence type="ECO:0000256" key="1">
    <source>
        <dbReference type="ARBA" id="ARBA00008138"/>
    </source>
</evidence>
<proteinExistence type="inferred from homology"/>
<dbReference type="PANTHER" id="PTHR43619:SF2">
    <property type="entry name" value="S-ADENOSYL-L-METHIONINE-DEPENDENT METHYLTRANSFERASES SUPERFAMILY PROTEIN"/>
    <property type="match status" value="1"/>
</dbReference>
<comment type="caution">
    <text evidence="5">The sequence shown here is derived from an EMBL/GenBank/DDBJ whole genome shotgun (WGS) entry which is preliminary data.</text>
</comment>
<dbReference type="InterPro" id="IPR011610">
    <property type="entry name" value="SAM_mthyl_Trfase_ML2640-like"/>
</dbReference>
<dbReference type="PANTHER" id="PTHR43619">
    <property type="entry name" value="S-ADENOSYL-L-METHIONINE-DEPENDENT METHYLTRANSFERASE YKTD-RELATED"/>
    <property type="match status" value="1"/>
</dbReference>
<keyword evidence="3" id="KW-0808">Transferase</keyword>
<keyword evidence="2 4" id="KW-0489">Methyltransferase</keyword>
<keyword evidence="4" id="KW-0949">S-adenosyl-L-methionine</keyword>
<dbReference type="EMBL" id="MRCE01000036">
    <property type="protein sequence ID" value="OKH32730.1"/>
    <property type="molecule type" value="Genomic_DNA"/>
</dbReference>
<evidence type="ECO:0000313" key="6">
    <source>
        <dbReference type="Proteomes" id="UP000185860"/>
    </source>
</evidence>
<dbReference type="OrthoDB" id="9800233at2"/>
<accession>A0A1U7I8K7</accession>
<dbReference type="NCBIfam" id="TIGR00027">
    <property type="entry name" value="mthyl_TIGR00027"/>
    <property type="match status" value="1"/>
</dbReference>
<organism evidence="5 6">
    <name type="scientific">[Phormidium ambiguum] IAM M-71</name>
    <dbReference type="NCBI Taxonomy" id="454136"/>
    <lineage>
        <taxon>Bacteria</taxon>
        <taxon>Bacillati</taxon>
        <taxon>Cyanobacteriota</taxon>
        <taxon>Cyanophyceae</taxon>
        <taxon>Oscillatoriophycideae</taxon>
        <taxon>Aerosakkonematales</taxon>
        <taxon>Aerosakkonemataceae</taxon>
        <taxon>Floridanema</taxon>
    </lineage>
</organism>
<dbReference type="Pfam" id="PF04072">
    <property type="entry name" value="LCM"/>
    <property type="match status" value="1"/>
</dbReference>
<dbReference type="InterPro" id="IPR029063">
    <property type="entry name" value="SAM-dependent_MTases_sf"/>
</dbReference>
<protein>
    <recommendedName>
        <fullName evidence="4">S-adenosyl-L-methionine-dependent methyltransferase</fullName>
        <ecNumber evidence="4">2.1.1.-</ecNumber>
    </recommendedName>
</protein>
<dbReference type="STRING" id="454136.NIES2119_25225"/>
<dbReference type="InterPro" id="IPR007213">
    <property type="entry name" value="Ppm1/Ppm2/Tcmp"/>
</dbReference>
<reference evidence="5 6" key="1">
    <citation type="submission" date="2016-11" db="EMBL/GenBank/DDBJ databases">
        <title>Draft Genome Sequences of Nine Cyanobacterial Strains from Diverse Habitats.</title>
        <authorList>
            <person name="Zhu T."/>
            <person name="Hou S."/>
            <person name="Lu X."/>
            <person name="Hess W.R."/>
        </authorList>
    </citation>
    <scope>NUCLEOTIDE SEQUENCE [LARGE SCALE GENOMIC DNA]</scope>
    <source>
        <strain evidence="5 6">IAM M-71</strain>
    </source>
</reference>
<evidence type="ECO:0000256" key="4">
    <source>
        <dbReference type="RuleBase" id="RU362030"/>
    </source>
</evidence>
<dbReference type="Proteomes" id="UP000185860">
    <property type="component" value="Unassembled WGS sequence"/>
</dbReference>
<evidence type="ECO:0000256" key="2">
    <source>
        <dbReference type="ARBA" id="ARBA00022603"/>
    </source>
</evidence>
<sequence length="287" mass="33404">MSIDLGKSTNKGTALLKLAHQFQENPLFKDDYLSWFFDESIVRYWQENPLNLDIEPTDEDEVFQRIAYWYIVLREKHGDEAIAFAIASGCQQLLLLGSGYDTRFFRLPCIQKNSIVTFEIDLPKTIEDKHKCLIKKLGTIPPNLSLVPLDFNNDNLSQISEYGFDNQLPTIYVWQGVSYYLPQESISHFLDFIKSQMTSSSVFVFDCCSPWMTFKNDRIPGIISHVDKLKKIGEPYLFGMESDEMANWLMNQGFRDLEIWQQDDLEAQYLGRRTLPNNMWYVVSAKV</sequence>
<dbReference type="EC" id="2.1.1.-" evidence="4"/>
<dbReference type="SUPFAM" id="SSF53335">
    <property type="entry name" value="S-adenosyl-L-methionine-dependent methyltransferases"/>
    <property type="match status" value="1"/>
</dbReference>
<dbReference type="GO" id="GO:0008168">
    <property type="term" value="F:methyltransferase activity"/>
    <property type="evidence" value="ECO:0007669"/>
    <property type="project" value="UniProtKB-UniRule"/>
</dbReference>
<comment type="function">
    <text evidence="4">Exhibits S-adenosyl-L-methionine-dependent methyltransferase activity.</text>
</comment>
<dbReference type="RefSeq" id="WP_073596259.1">
    <property type="nucleotide sequence ID" value="NZ_MRCE01000036.1"/>
</dbReference>
<dbReference type="AlphaFoldDB" id="A0A1U7I8K7"/>
<dbReference type="Gene3D" id="3.40.50.150">
    <property type="entry name" value="Vaccinia Virus protein VP39"/>
    <property type="match status" value="1"/>
</dbReference>
<evidence type="ECO:0000313" key="5">
    <source>
        <dbReference type="EMBL" id="OKH32730.1"/>
    </source>
</evidence>
<name>A0A1U7I8K7_9CYAN</name>
<comment type="similarity">
    <text evidence="1 4">Belongs to the UPF0677 family.</text>
</comment>
<evidence type="ECO:0000256" key="3">
    <source>
        <dbReference type="ARBA" id="ARBA00022679"/>
    </source>
</evidence>
<gene>
    <name evidence="5" type="ORF">NIES2119_25225</name>
</gene>